<keyword evidence="4" id="KW-1133">Transmembrane helix</keyword>
<keyword evidence="5" id="KW-0472">Membrane</keyword>
<reference evidence="9" key="1">
    <citation type="journal article" date="2021" name="Proc. Natl. Acad. Sci. U.S.A.">
        <title>Three genomes in the algal genus Volvox reveal the fate of a haploid sex-determining region after a transition to homothallism.</title>
        <authorList>
            <person name="Yamamoto K."/>
            <person name="Hamaji T."/>
            <person name="Kawai-Toyooka H."/>
            <person name="Matsuzaki R."/>
            <person name="Takahashi F."/>
            <person name="Nishimura Y."/>
            <person name="Kawachi M."/>
            <person name="Noguchi H."/>
            <person name="Minakuchi Y."/>
            <person name="Umen J.G."/>
            <person name="Toyoda A."/>
            <person name="Nozaki H."/>
        </authorList>
    </citation>
    <scope>NUCLEOTIDE SEQUENCE</scope>
    <source>
        <strain evidence="9">NIES-3785</strain>
    </source>
</reference>
<feature type="region of interest" description="Disordered" evidence="7">
    <location>
        <begin position="497"/>
        <end position="582"/>
    </location>
</feature>
<gene>
    <name evidence="9" type="ORF">Vretimale_11617</name>
</gene>
<feature type="compositionally biased region" description="Basic and acidic residues" evidence="7">
    <location>
        <begin position="2205"/>
        <end position="2219"/>
    </location>
</feature>
<feature type="region of interest" description="Disordered" evidence="7">
    <location>
        <begin position="931"/>
        <end position="952"/>
    </location>
</feature>
<evidence type="ECO:0000313" key="9">
    <source>
        <dbReference type="EMBL" id="GIM07503.1"/>
    </source>
</evidence>
<feature type="region of interest" description="Disordered" evidence="7">
    <location>
        <begin position="2072"/>
        <end position="2093"/>
    </location>
</feature>
<dbReference type="SMART" id="SM00044">
    <property type="entry name" value="CYCc"/>
    <property type="match status" value="1"/>
</dbReference>
<feature type="region of interest" description="Disordered" evidence="7">
    <location>
        <begin position="757"/>
        <end position="779"/>
    </location>
</feature>
<dbReference type="GO" id="GO:0001653">
    <property type="term" value="F:peptide receptor activity"/>
    <property type="evidence" value="ECO:0007669"/>
    <property type="project" value="TreeGrafter"/>
</dbReference>
<dbReference type="FunFam" id="3.30.70.1230:FF:000146">
    <property type="entry name" value="Atrial natriuretic peptide receptor, putative"/>
    <property type="match status" value="1"/>
</dbReference>
<name>A0A8J4LS75_9CHLO</name>
<feature type="compositionally biased region" description="Polar residues" evidence="7">
    <location>
        <begin position="546"/>
        <end position="555"/>
    </location>
</feature>
<comment type="caution">
    <text evidence="9">The sequence shown here is derived from an EMBL/GenBank/DDBJ whole genome shotgun (WGS) entry which is preliminary data.</text>
</comment>
<dbReference type="GO" id="GO:0005886">
    <property type="term" value="C:plasma membrane"/>
    <property type="evidence" value="ECO:0007669"/>
    <property type="project" value="TreeGrafter"/>
</dbReference>
<dbReference type="InterPro" id="IPR001054">
    <property type="entry name" value="A/G_cyclase"/>
</dbReference>
<dbReference type="GO" id="GO:0007168">
    <property type="term" value="P:receptor guanylyl cyclase signaling pathway"/>
    <property type="evidence" value="ECO:0007669"/>
    <property type="project" value="TreeGrafter"/>
</dbReference>
<dbReference type="InterPro" id="IPR029787">
    <property type="entry name" value="Nucleotide_cyclase"/>
</dbReference>
<accession>A0A8J4LS75</accession>
<sequence length="2462" mass="252573">MLRRFFAGCFGDDQVGLVTLRKACASCISNDILESNVKLSISTQANTGSHYFLRQNVADEVLPTFHHAAFRGILEHCNGPAAVVACVVEGGPVLIQRGELQFNLPHLRTLWLNVHTGNGSGPDERPLRAYESYLTDLGSLATHDETILTAVEAAARCAANQQYCRIRHRVRLDGAAATTAQTGKGSSAVQCALLEVVSCVLDMGTGKRRPGLVLIIRAPAACPASAGSAFGAANSATEACSATNPPPHPLSLLCPQLPRPRSGASDSIASSNPVVKHRSLLEGPAVRCTTPDVAPDPSRRSQEDAALAGRALAAEALPAMVMAFSFDRCMSGTGSIVYANQLARSYLNIQPATGASGIAGPSGTNGVLPGASGAGLNDLGAGWWRLPPVDVRLLLMEILSGAGLSLDEALQEAAQQQGFSATIKAPAAVDAVALASGRVAARGDGDGEGVGVSTSASQVDNMNRGGGACTARHRLLMNGIAECDEVELQDAIGEEAAAAEGAEDNGEEEDAVYDCREEQTDPRHRTERGETRDCRHPPSLDREASISISERQSTPVLHGGPRPGSFSLVGHVQRQSSTTSSIGVLGTRTESFALPNRIDSSIMNPAVAAGLAVSASASSSYGYGQGHAFGCPPEALRQRLAAAAAAAAAAAVQDEVAEQLLLQRLTKTTVPRQARDVTFQRVPSFHRQTTSPPTMLSALSASSSDRGGADQQQQQQRKKIRSVSSMVPLELHPFASVVGQQRQQWQQQRQQQIATSPVFTPIGGNGDGYSDRDTGPGGGTTVLASPGGGGWMGSPVSVRRHVGSTHVSNEFPSFSLTSKCLRGLPNTQQLLKQTSNIETAPAGAGGPKDATAVAPLLPLYDTRSGTTRGLEGRVRRSLRRVCTVASSELSMRVAALGRGALMPWHPDGNASRPESIIALGTETSTGAVVTSTTASTSCRRLPRSPGLLGEDLGGVSDTPYPLRGGVHGVGISSSHGFCRHPADEPLKPDSGPELHQKEPPDGVIGVKGKVNQLAVCGGCPSAPEPAAGTVSPGAGSRSPTAGPSEFTKSQRQSMPATPLAAGSAEAAMGADCYTAMSGTSCLSPWGLHSSESAQAGSSSMLGEPCGLRGCAAAYSSEAGSVSLLASVPVLSSATGGIRTRTLGVLRTAQHLTTVSSGRSTTEVISRLYGSGAPAMKHDIYREEGGEVDVGKEDDSAPLDSKRTVQLALSLALPQEIFERDALAAATTVVGTAGSGRSTIAPVASPSTNASFPTIGSTLRCDNEMSGHAQAQGQGPAVHCGNNWLPLYPVSAEGAGGQGPSRGPQADTRIDEGQIRQGRNHIRGLRPGLFGIQSQQPSSRADASGVCFAPGSSGGVNDVGAGVRGRGGGAGVHSSSLVSSCWLAPALPTAMSSSGQLADLSLRAAANSVERGGRIFAGAGGGVSINRASVGYHLLMLRGGSTSQHPGLPSGSHLGSTMIDGSIGDLGPGTLPYCRMGAAAAGGGSGGAGGGTCDNSVGGIASTSASATAASFLSTADRSLMNKLVATANTADGSCGADSGRGMEGTGGGGSGSGRAASPAAAVGLALCKTAPWGTSGSRGLTELVTGPSGAISVPKRPASIPRSCSRLHTGPAALGSATSQKRPNSVRTRLCSLLEQMDREDGFGGYGGESPLGGLSPTGAASGGGGTSVGNARGGGTSGITNFMLYANSNADMQGRRASAVLSTAVAPLAAPLPTRRASTTMLEKSTSGVPFSGHLRHMMGREVMQPGAAGPVAGIVPPSRASFCSAASSEFQSGASRLLLQTRASSVGPSNLSYAHHLRDLPNQSHSHVNTNTSDGSLNTTTQSLALHLRLVTSGGCNNQCQQSMQQPSQHLHHHHQQLGCGDSALQVDGVGATDTGTLPGLGLGLGPPDVPRNPTGASMRGDPFNAAGGLCASSPANAMTTAGGASPNWLLSYQMSVSHGGGAPSPTGWAAISCSAGGGLAESPALSRMPMLPTLGEAVERRAALTLPAGPERLMEECVGGPNIGFLNRLGSAGHGAAAAAADASLELRGISSAAVPPEMLSPGSGAASGATSWFRVHLRSFPASDWPVGSQDPAAAGARGRDAAARADGGEGGAGVTTMLLIMQDITVHMTAQERVAALLGHEHKILEALFPRHVIEFMTVVPVGMAAAGVRGRAGGGAKSRVRSRRCFTAAGPASSPQQSANAQASDDGGEGGINMNTGPDTDRGSHPSGDDGGKARGSGSSSSCRRSEWRQLVMQQQLDAIKVSHLATRHKMVTILFSDCVGFTAMCKKVPPLTVMHFLNELYQKLDALLDIYKVYKVETIGDCYVVAGGLVRYDSDGYCSVLPEGEVDELHAVRVMEFGKAMLRASKEVALPTTGEPVQMRLGLHSGPAMSGVVGSKMPRFTVFGETVELAHRMESSGVPNRIHVSGATRELLRKETWEQTEGLLVDDGKRMDTHLWVEEQEEDVLYKQRVMAVYL</sequence>
<dbReference type="EMBL" id="BNCQ01000024">
    <property type="protein sequence ID" value="GIM07503.1"/>
    <property type="molecule type" value="Genomic_DNA"/>
</dbReference>
<dbReference type="InterPro" id="IPR050401">
    <property type="entry name" value="Cyclic_nucleotide_synthase"/>
</dbReference>
<evidence type="ECO:0000256" key="3">
    <source>
        <dbReference type="ARBA" id="ARBA00022741"/>
    </source>
</evidence>
<evidence type="ECO:0000259" key="8">
    <source>
        <dbReference type="PROSITE" id="PS50125"/>
    </source>
</evidence>
<feature type="compositionally biased region" description="Polar residues" evidence="7">
    <location>
        <begin position="686"/>
        <end position="705"/>
    </location>
</feature>
<proteinExistence type="predicted"/>
<dbReference type="CDD" id="cd07302">
    <property type="entry name" value="CHD"/>
    <property type="match status" value="1"/>
</dbReference>
<feature type="compositionally biased region" description="Basic and acidic residues" evidence="7">
    <location>
        <begin position="980"/>
        <end position="1000"/>
    </location>
</feature>
<feature type="region of interest" description="Disordered" evidence="7">
    <location>
        <begin position="1024"/>
        <end position="1061"/>
    </location>
</feature>
<dbReference type="Pfam" id="PF00211">
    <property type="entry name" value="Guanylate_cyc"/>
    <property type="match status" value="1"/>
</dbReference>
<feature type="domain" description="Guanylate cyclase" evidence="8">
    <location>
        <begin position="2259"/>
        <end position="2401"/>
    </location>
</feature>
<evidence type="ECO:0000256" key="1">
    <source>
        <dbReference type="ARBA" id="ARBA00004370"/>
    </source>
</evidence>
<feature type="compositionally biased region" description="Polar residues" evidence="7">
    <location>
        <begin position="573"/>
        <end position="582"/>
    </location>
</feature>
<evidence type="ECO:0000313" key="10">
    <source>
        <dbReference type="Proteomes" id="UP000722791"/>
    </source>
</evidence>
<feature type="compositionally biased region" description="Polar residues" evidence="7">
    <location>
        <begin position="1037"/>
        <end position="1055"/>
    </location>
</feature>
<feature type="region of interest" description="Disordered" evidence="7">
    <location>
        <begin position="2173"/>
        <end position="2231"/>
    </location>
</feature>
<keyword evidence="2" id="KW-0812">Transmembrane</keyword>
<dbReference type="PROSITE" id="PS50125">
    <property type="entry name" value="GUANYLATE_CYCLASE_2"/>
    <property type="match status" value="1"/>
</dbReference>
<dbReference type="Proteomes" id="UP000722791">
    <property type="component" value="Unassembled WGS sequence"/>
</dbReference>
<dbReference type="GO" id="GO:0004383">
    <property type="term" value="F:guanylate cyclase activity"/>
    <property type="evidence" value="ECO:0007669"/>
    <property type="project" value="TreeGrafter"/>
</dbReference>
<evidence type="ECO:0000256" key="5">
    <source>
        <dbReference type="ARBA" id="ARBA00023136"/>
    </source>
</evidence>
<dbReference type="GO" id="GO:0035556">
    <property type="term" value="P:intracellular signal transduction"/>
    <property type="evidence" value="ECO:0007669"/>
    <property type="project" value="InterPro"/>
</dbReference>
<evidence type="ECO:0000256" key="4">
    <source>
        <dbReference type="ARBA" id="ARBA00022989"/>
    </source>
</evidence>
<organism evidence="9 10">
    <name type="scientific">Volvox reticuliferus</name>
    <dbReference type="NCBI Taxonomy" id="1737510"/>
    <lineage>
        <taxon>Eukaryota</taxon>
        <taxon>Viridiplantae</taxon>
        <taxon>Chlorophyta</taxon>
        <taxon>core chlorophytes</taxon>
        <taxon>Chlorophyceae</taxon>
        <taxon>CS clade</taxon>
        <taxon>Chlamydomonadales</taxon>
        <taxon>Volvocaceae</taxon>
        <taxon>Volvox</taxon>
    </lineage>
</organism>
<keyword evidence="3" id="KW-0547">Nucleotide-binding</keyword>
<protein>
    <recommendedName>
        <fullName evidence="8">Guanylate cyclase domain-containing protein</fullName>
    </recommendedName>
</protein>
<dbReference type="GO" id="GO:0000166">
    <property type="term" value="F:nucleotide binding"/>
    <property type="evidence" value="ECO:0007669"/>
    <property type="project" value="UniProtKB-KW"/>
</dbReference>
<evidence type="ECO:0000256" key="6">
    <source>
        <dbReference type="ARBA" id="ARBA00023239"/>
    </source>
</evidence>
<feature type="region of interest" description="Disordered" evidence="7">
    <location>
        <begin position="974"/>
        <end position="1004"/>
    </location>
</feature>
<dbReference type="Gene3D" id="3.30.70.1230">
    <property type="entry name" value="Nucleotide cyclase"/>
    <property type="match status" value="1"/>
</dbReference>
<feature type="region of interest" description="Disordered" evidence="7">
    <location>
        <begin position="1645"/>
        <end position="1666"/>
    </location>
</feature>
<evidence type="ECO:0000256" key="2">
    <source>
        <dbReference type="ARBA" id="ARBA00022692"/>
    </source>
</evidence>
<feature type="region of interest" description="Disordered" evidence="7">
    <location>
        <begin position="681"/>
        <end position="722"/>
    </location>
</feature>
<dbReference type="SUPFAM" id="SSF55073">
    <property type="entry name" value="Nucleotide cyclase"/>
    <property type="match status" value="1"/>
</dbReference>
<feature type="compositionally biased region" description="Basic and acidic residues" evidence="7">
    <location>
        <begin position="513"/>
        <end position="544"/>
    </location>
</feature>
<feature type="compositionally biased region" description="Low complexity" evidence="7">
    <location>
        <begin position="2174"/>
        <end position="2191"/>
    </location>
</feature>
<feature type="compositionally biased region" description="Basic and acidic residues" evidence="7">
    <location>
        <begin position="2082"/>
        <end position="2092"/>
    </location>
</feature>
<comment type="subcellular location">
    <subcellularLocation>
        <location evidence="1">Membrane</location>
    </subcellularLocation>
</comment>
<dbReference type="PANTHER" id="PTHR11920">
    <property type="entry name" value="GUANYLYL CYCLASE"/>
    <property type="match status" value="1"/>
</dbReference>
<feature type="region of interest" description="Disordered" evidence="7">
    <location>
        <begin position="1533"/>
        <end position="1555"/>
    </location>
</feature>
<feature type="compositionally biased region" description="Gly residues" evidence="7">
    <location>
        <begin position="1541"/>
        <end position="1552"/>
    </location>
</feature>
<dbReference type="PANTHER" id="PTHR11920:SF335">
    <property type="entry name" value="GUANYLATE CYCLASE"/>
    <property type="match status" value="1"/>
</dbReference>
<feature type="compositionally biased region" description="Acidic residues" evidence="7">
    <location>
        <begin position="501"/>
        <end position="512"/>
    </location>
</feature>
<dbReference type="GO" id="GO:0004016">
    <property type="term" value="F:adenylate cyclase activity"/>
    <property type="evidence" value="ECO:0007669"/>
    <property type="project" value="TreeGrafter"/>
</dbReference>
<keyword evidence="6" id="KW-0456">Lyase</keyword>
<evidence type="ECO:0000256" key="7">
    <source>
        <dbReference type="SAM" id="MobiDB-lite"/>
    </source>
</evidence>